<comment type="similarity">
    <text evidence="2">Belongs to the CD225/Dispanin family.</text>
</comment>
<proteinExistence type="inferred from homology"/>
<evidence type="ECO:0000256" key="5">
    <source>
        <dbReference type="ARBA" id="ARBA00023136"/>
    </source>
</evidence>
<keyword evidence="4 6" id="KW-1133">Transmembrane helix</keyword>
<evidence type="ECO:0000256" key="3">
    <source>
        <dbReference type="ARBA" id="ARBA00022692"/>
    </source>
</evidence>
<dbReference type="InterPro" id="IPR007593">
    <property type="entry name" value="CD225/Dispanin_fam"/>
</dbReference>
<reference evidence="7" key="1">
    <citation type="submission" date="2015-07" db="EMBL/GenBank/DDBJ databases">
        <title>MeaNS - Measles Nucleotide Surveillance Program.</title>
        <authorList>
            <person name="Tran T."/>
            <person name="Druce J."/>
        </authorList>
    </citation>
    <scope>NUCLEOTIDE SEQUENCE</scope>
    <source>
        <strain evidence="7">UCB-OBI-ISO-001</strain>
        <tissue evidence="7">Gonad</tissue>
    </source>
</reference>
<sequence>MLCYSSPTTDEVNIACQKYRVTPVRSNSVHYTSLKISDQKCGRVIITQPDNCTLSQPLPPRTTNYIGLAVVVLICFNLPFGVIAVLLSIKSNKEFEAGNFEGGRYKGRLSMIVSVTGISITLVTIILVIFWPVIIRKSRDEHYIN</sequence>
<name>A0A0L8H1B4_OCTBM</name>
<dbReference type="AlphaFoldDB" id="A0A0L8H1B4"/>
<dbReference type="GO" id="GO:0016020">
    <property type="term" value="C:membrane"/>
    <property type="evidence" value="ECO:0007669"/>
    <property type="project" value="UniProtKB-SubCell"/>
</dbReference>
<feature type="transmembrane region" description="Helical" evidence="6">
    <location>
        <begin position="65"/>
        <end position="89"/>
    </location>
</feature>
<keyword evidence="3 6" id="KW-0812">Transmembrane</keyword>
<evidence type="ECO:0000256" key="1">
    <source>
        <dbReference type="ARBA" id="ARBA00004370"/>
    </source>
</evidence>
<evidence type="ECO:0000256" key="4">
    <source>
        <dbReference type="ARBA" id="ARBA00022989"/>
    </source>
</evidence>
<dbReference type="PANTHER" id="PTHR14948">
    <property type="entry name" value="NG5"/>
    <property type="match status" value="1"/>
</dbReference>
<dbReference type="InterPro" id="IPR051423">
    <property type="entry name" value="CD225/Dispanin"/>
</dbReference>
<organism evidence="7">
    <name type="scientific">Octopus bimaculoides</name>
    <name type="common">California two-spotted octopus</name>
    <dbReference type="NCBI Taxonomy" id="37653"/>
    <lineage>
        <taxon>Eukaryota</taxon>
        <taxon>Metazoa</taxon>
        <taxon>Spiralia</taxon>
        <taxon>Lophotrochozoa</taxon>
        <taxon>Mollusca</taxon>
        <taxon>Cephalopoda</taxon>
        <taxon>Coleoidea</taxon>
        <taxon>Octopodiformes</taxon>
        <taxon>Octopoda</taxon>
        <taxon>Incirrata</taxon>
        <taxon>Octopodidae</taxon>
        <taxon>Octopus</taxon>
    </lineage>
</organism>
<feature type="transmembrane region" description="Helical" evidence="6">
    <location>
        <begin position="109"/>
        <end position="135"/>
    </location>
</feature>
<evidence type="ECO:0000256" key="6">
    <source>
        <dbReference type="SAM" id="Phobius"/>
    </source>
</evidence>
<evidence type="ECO:0000313" key="7">
    <source>
        <dbReference type="EMBL" id="KOF82982.1"/>
    </source>
</evidence>
<keyword evidence="5 6" id="KW-0472">Membrane</keyword>
<protein>
    <submittedName>
        <fullName evidence="7">Uncharacterized protein</fullName>
    </submittedName>
</protein>
<gene>
    <name evidence="7" type="ORF">OCBIM_22024610mg</name>
</gene>
<accession>A0A0L8H1B4</accession>
<dbReference type="EMBL" id="KQ419601">
    <property type="protein sequence ID" value="KOF82982.1"/>
    <property type="molecule type" value="Genomic_DNA"/>
</dbReference>
<dbReference type="PANTHER" id="PTHR14948:SF25">
    <property type="entry name" value="DUF4190 DOMAIN-CONTAINING PROTEIN"/>
    <property type="match status" value="1"/>
</dbReference>
<dbReference type="Pfam" id="PF04505">
    <property type="entry name" value="CD225"/>
    <property type="match status" value="1"/>
</dbReference>
<evidence type="ECO:0000256" key="2">
    <source>
        <dbReference type="ARBA" id="ARBA00006843"/>
    </source>
</evidence>
<comment type="subcellular location">
    <subcellularLocation>
        <location evidence="1">Membrane</location>
    </subcellularLocation>
</comment>